<proteinExistence type="inferred from homology"/>
<dbReference type="UniPathway" id="UPA00333">
    <property type="reaction ID" value="UER00454"/>
</dbReference>
<dbReference type="EMBL" id="KB456260">
    <property type="protein sequence ID" value="EMF17829.1"/>
    <property type="molecule type" value="Genomic_DNA"/>
</dbReference>
<sequence length="305" mass="33958">MGVTLTDEWPQFRTDIHYGNASSLNTLQTCIPRPTSANDQKRIWVVYIHGGAWFDPEQTATTFDKAQNILLKSHAEEHIAGFASINYRLSPAPWHPTSPSNPGDPARNASHPDHINDVLAGILHLQETYRFEGRYLLVGHSCGACLALQVLMKRYWGVQYESTAALQLNVVPPLAVLGIEGLYDLPALVRYHSDSAFYRNFVEAAFGPKEANWKAASPTSADLGASWEDGKLVVIAHSREDELVEWEQPDLMMKSLSSQGFKTSGSRRARLLELKGKHDQVWEEGVEVARAIEFAVKDFVSMGVI</sequence>
<dbReference type="HOGENOM" id="CLU_016852_1_0_1"/>
<feature type="active site" evidence="3">
    <location>
        <position position="278"/>
    </location>
</feature>
<keyword evidence="2 3" id="KW-0823">Tryptophan catabolism</keyword>
<dbReference type="ESTHER" id="sphms-n1qny5">
    <property type="family name" value="Kynurenine-formamidase"/>
</dbReference>
<evidence type="ECO:0000256" key="1">
    <source>
        <dbReference type="ARBA" id="ARBA00022801"/>
    </source>
</evidence>
<accession>N1QNY5</accession>
<comment type="pathway">
    <text evidence="3">Amino-acid degradation; L-tryptophan degradation via kynurenine pathway; L-kynurenine from L-tryptophan: step 2/2.</text>
</comment>
<feature type="active site" description="Nucleophile" evidence="3">
    <location>
        <position position="141"/>
    </location>
</feature>
<feature type="active site" evidence="3">
    <location>
        <position position="241"/>
    </location>
</feature>
<dbReference type="eggNOG" id="ENOG502S40A">
    <property type="taxonomic scope" value="Eukaryota"/>
</dbReference>
<name>N1QNY5_SPHMS</name>
<feature type="short sequence motif" description="HGGXW" evidence="3">
    <location>
        <begin position="49"/>
        <end position="53"/>
    </location>
</feature>
<dbReference type="GO" id="GO:0019441">
    <property type="term" value="P:L-tryptophan catabolic process to kynurenine"/>
    <property type="evidence" value="ECO:0007669"/>
    <property type="project" value="UniProtKB-UniRule"/>
</dbReference>
<gene>
    <name evidence="5" type="ORF">SEPMUDRAFT_146760</name>
</gene>
<dbReference type="PANTHER" id="PTHR48081">
    <property type="entry name" value="AB HYDROLASE SUPERFAMILY PROTEIN C4A8.06C"/>
    <property type="match status" value="1"/>
</dbReference>
<dbReference type="GO" id="GO:0004061">
    <property type="term" value="F:arylformamidase activity"/>
    <property type="evidence" value="ECO:0007669"/>
    <property type="project" value="UniProtKB-UniRule"/>
</dbReference>
<organism evidence="5 6">
    <name type="scientific">Sphaerulina musiva (strain SO2202)</name>
    <name type="common">Poplar stem canker fungus</name>
    <name type="synonym">Septoria musiva</name>
    <dbReference type="NCBI Taxonomy" id="692275"/>
    <lineage>
        <taxon>Eukaryota</taxon>
        <taxon>Fungi</taxon>
        <taxon>Dikarya</taxon>
        <taxon>Ascomycota</taxon>
        <taxon>Pezizomycotina</taxon>
        <taxon>Dothideomycetes</taxon>
        <taxon>Dothideomycetidae</taxon>
        <taxon>Mycosphaerellales</taxon>
        <taxon>Mycosphaerellaceae</taxon>
        <taxon>Sphaerulina</taxon>
    </lineage>
</organism>
<dbReference type="Gene3D" id="3.40.50.1820">
    <property type="entry name" value="alpha/beta hydrolase"/>
    <property type="match status" value="1"/>
</dbReference>
<evidence type="ECO:0000256" key="3">
    <source>
        <dbReference type="HAMAP-Rule" id="MF_03014"/>
    </source>
</evidence>
<dbReference type="GeneID" id="27900984"/>
<dbReference type="InterPro" id="IPR050300">
    <property type="entry name" value="GDXG_lipolytic_enzyme"/>
</dbReference>
<dbReference type="STRING" id="692275.N1QNY5"/>
<keyword evidence="6" id="KW-1185">Reference proteome</keyword>
<dbReference type="AlphaFoldDB" id="N1QNY5"/>
<dbReference type="GO" id="GO:0034354">
    <property type="term" value="P:'de novo' NAD+ biosynthetic process from L-tryptophan"/>
    <property type="evidence" value="ECO:0007669"/>
    <property type="project" value="UniProtKB-UniRule"/>
</dbReference>
<dbReference type="InterPro" id="IPR049492">
    <property type="entry name" value="BD-FAE-like_dom"/>
</dbReference>
<dbReference type="PANTHER" id="PTHR48081:SF33">
    <property type="entry name" value="KYNURENINE FORMAMIDASE"/>
    <property type="match status" value="1"/>
</dbReference>
<dbReference type="HAMAP" id="MF_03014">
    <property type="entry name" value="KFase"/>
    <property type="match status" value="1"/>
</dbReference>
<dbReference type="InterPro" id="IPR027519">
    <property type="entry name" value="KFase_ver/fungi-typ"/>
</dbReference>
<evidence type="ECO:0000313" key="5">
    <source>
        <dbReference type="EMBL" id="EMF17829.1"/>
    </source>
</evidence>
<evidence type="ECO:0000259" key="4">
    <source>
        <dbReference type="Pfam" id="PF20434"/>
    </source>
</evidence>
<dbReference type="OrthoDB" id="420264at2759"/>
<dbReference type="RefSeq" id="XP_016765950.1">
    <property type="nucleotide sequence ID" value="XM_016903847.1"/>
</dbReference>
<protein>
    <recommendedName>
        <fullName evidence="3">Kynurenine formamidase</fullName>
        <shortName evidence="3">KFA</shortName>
        <shortName evidence="3">KFase</shortName>
        <ecNumber evidence="3">3.5.1.9</ecNumber>
    </recommendedName>
    <alternativeName>
        <fullName evidence="3">Arylformamidase</fullName>
    </alternativeName>
    <alternativeName>
        <fullName evidence="3">N-formylkynurenine formamidase</fullName>
        <shortName evidence="3">FKF</shortName>
    </alternativeName>
</protein>
<dbReference type="OMA" id="YWVIYIH"/>
<keyword evidence="1 3" id="KW-0378">Hydrolase</keyword>
<feature type="domain" description="BD-FAE-like" evidence="4">
    <location>
        <begin position="39"/>
        <end position="255"/>
    </location>
</feature>
<comment type="domain">
    <text evidence="3">The main chain amide nitrogen atoms of the second glycine and its adjacent residue in the HGGXW motif define the oxyanion hole, and stabilize the oxyanion that forms during the nucleophilic attack by the catalytic serine during substrate cleavage.</text>
</comment>
<dbReference type="Pfam" id="PF20434">
    <property type="entry name" value="BD-FAE"/>
    <property type="match status" value="1"/>
</dbReference>
<dbReference type="EC" id="3.5.1.9" evidence="3"/>
<comment type="similarity">
    <text evidence="3">Belongs to the kynurenine formamidase family.</text>
</comment>
<dbReference type="SUPFAM" id="SSF53474">
    <property type="entry name" value="alpha/beta-Hydrolases"/>
    <property type="match status" value="1"/>
</dbReference>
<dbReference type="InterPro" id="IPR029058">
    <property type="entry name" value="AB_hydrolase_fold"/>
</dbReference>
<comment type="catalytic activity">
    <reaction evidence="3">
        <text>N-formyl-L-kynurenine + H2O = L-kynurenine + formate + H(+)</text>
        <dbReference type="Rhea" id="RHEA:13009"/>
        <dbReference type="ChEBI" id="CHEBI:15377"/>
        <dbReference type="ChEBI" id="CHEBI:15378"/>
        <dbReference type="ChEBI" id="CHEBI:15740"/>
        <dbReference type="ChEBI" id="CHEBI:57959"/>
        <dbReference type="ChEBI" id="CHEBI:58629"/>
        <dbReference type="EC" id="3.5.1.9"/>
    </reaction>
</comment>
<dbReference type="Proteomes" id="UP000016931">
    <property type="component" value="Unassembled WGS sequence"/>
</dbReference>
<evidence type="ECO:0000256" key="2">
    <source>
        <dbReference type="ARBA" id="ARBA00023079"/>
    </source>
</evidence>
<evidence type="ECO:0000313" key="6">
    <source>
        <dbReference type="Proteomes" id="UP000016931"/>
    </source>
</evidence>
<comment type="subunit">
    <text evidence="3">Homodimer.</text>
</comment>
<comment type="function">
    <text evidence="3">Catalyzes the hydrolysis of N-formyl-L-kynurenine to L-kynurenine, the second step in the kynurenine pathway of tryptophan degradation. Kynurenine may be further oxidized to nicotinic acid, NAD(H) and NADP(H). Required for elimination of toxic metabolites.</text>
</comment>
<reference evidence="5 6" key="1">
    <citation type="journal article" date="2012" name="PLoS Pathog.">
        <title>Diverse lifestyles and strategies of plant pathogenesis encoded in the genomes of eighteen Dothideomycetes fungi.</title>
        <authorList>
            <person name="Ohm R.A."/>
            <person name="Feau N."/>
            <person name="Henrissat B."/>
            <person name="Schoch C.L."/>
            <person name="Horwitz B.A."/>
            <person name="Barry K.W."/>
            <person name="Condon B.J."/>
            <person name="Copeland A.C."/>
            <person name="Dhillon B."/>
            <person name="Glaser F."/>
            <person name="Hesse C.N."/>
            <person name="Kosti I."/>
            <person name="LaButti K."/>
            <person name="Lindquist E.A."/>
            <person name="Lucas S."/>
            <person name="Salamov A.A."/>
            <person name="Bradshaw R.E."/>
            <person name="Ciuffetti L."/>
            <person name="Hamelin R.C."/>
            <person name="Kema G.H.J."/>
            <person name="Lawrence C."/>
            <person name="Scott J.A."/>
            <person name="Spatafora J.W."/>
            <person name="Turgeon B.G."/>
            <person name="de Wit P.J.G.M."/>
            <person name="Zhong S."/>
            <person name="Goodwin S.B."/>
            <person name="Grigoriev I.V."/>
        </authorList>
    </citation>
    <scope>NUCLEOTIDE SEQUENCE [LARGE SCALE GENOMIC DNA]</scope>
    <source>
        <strain evidence="5 6">SO2202</strain>
    </source>
</reference>